<name>A0ABY1JEE2_9BACT</name>
<dbReference type="EMBL" id="FSQZ01000001">
    <property type="protein sequence ID" value="SIN71627.1"/>
    <property type="molecule type" value="Genomic_DNA"/>
</dbReference>
<dbReference type="RefSeq" id="WP_014807550.1">
    <property type="nucleotide sequence ID" value="NZ_FSQZ01000001.1"/>
</dbReference>
<accession>A0ABY1JEE2</accession>
<evidence type="ECO:0000313" key="2">
    <source>
        <dbReference type="Proteomes" id="UP000185093"/>
    </source>
</evidence>
<sequence>MRLYELMSSGEIVRLPDSDSVAGIPTEFSPLVALFMPFNRVLIGSAFCKSYEVWRWGKMGSYEWNEVTLCRDRPKFFDLGLLGKILLTKDSVNSLRKGLLELLEPPGDHEMTVSILQNIMKRRIATDKKGEIIKPYGHNLESSVKDITLEMAYWGLRWALLWNMTESVSRIQIWLSRSLDVLNPSYTSPPPMWFSLSKFPDESVLQQWEEEGFVADQLKHFELSESNPTVIKGLDSYLLRYIYRFKEIFEAQSLYVWLSLSVPLWEDLRSRCLLSLSEVLLACWGFKDAVDAANEMMLYGRSAREMGNLMVISK</sequence>
<organism evidence="1 2">
    <name type="scientific">Acetomicrobium flavidum</name>
    <dbReference type="NCBI Taxonomy" id="49896"/>
    <lineage>
        <taxon>Bacteria</taxon>
        <taxon>Thermotogati</taxon>
        <taxon>Synergistota</taxon>
        <taxon>Synergistia</taxon>
        <taxon>Synergistales</taxon>
        <taxon>Acetomicrobiaceae</taxon>
        <taxon>Acetomicrobium</taxon>
    </lineage>
</organism>
<keyword evidence="2" id="KW-1185">Reference proteome</keyword>
<comment type="caution">
    <text evidence="1">The sequence shown here is derived from an EMBL/GenBank/DDBJ whole genome shotgun (WGS) entry which is preliminary data.</text>
</comment>
<evidence type="ECO:0000313" key="1">
    <source>
        <dbReference type="EMBL" id="SIN71627.1"/>
    </source>
</evidence>
<gene>
    <name evidence="1" type="ORF">SAMN05444368_1446</name>
</gene>
<protein>
    <submittedName>
        <fullName evidence="1">Uncharacterized protein</fullName>
    </submittedName>
</protein>
<reference evidence="1 2" key="1">
    <citation type="submission" date="2016-11" db="EMBL/GenBank/DDBJ databases">
        <authorList>
            <person name="Varghese N."/>
            <person name="Submissions S."/>
        </authorList>
    </citation>
    <scope>NUCLEOTIDE SEQUENCE [LARGE SCALE GENOMIC DNA]</scope>
    <source>
        <strain evidence="1 2">DSM 20664</strain>
    </source>
</reference>
<proteinExistence type="predicted"/>
<dbReference type="Proteomes" id="UP000185093">
    <property type="component" value="Unassembled WGS sequence"/>
</dbReference>